<dbReference type="Proteomes" id="UP000774326">
    <property type="component" value="Unassembled WGS sequence"/>
</dbReference>
<dbReference type="Pfam" id="PF13430">
    <property type="entry name" value="DUF4112"/>
    <property type="match status" value="1"/>
</dbReference>
<accession>A0A9P8TIW3</accession>
<feature type="transmembrane region" description="Helical" evidence="1">
    <location>
        <begin position="122"/>
        <end position="142"/>
    </location>
</feature>
<sequence length="170" mass="19489">MVKIFRENKWNKFGTEDPYYQEYEIEQRSFLTGSTSMKKVKKPRAVPEGISTNDSDILKKIMRRAYQLDMNFSVVGYRFGWNNVVSFVPFVGSACSVVLSLMLFKLALDLDGGLPWEVQAEFIGNIIIDFAISFIPFVGSLIEVMYKANSRNALLLEKHLYTKGQTLKLH</sequence>
<gene>
    <name evidence="2" type="ORF">WICPIJ_008343</name>
</gene>
<reference evidence="2" key="2">
    <citation type="submission" date="2021-01" db="EMBL/GenBank/DDBJ databases">
        <authorList>
            <person name="Schikora-Tamarit M.A."/>
        </authorList>
    </citation>
    <scope>NUCLEOTIDE SEQUENCE</scope>
    <source>
        <strain evidence="2">CBS2887</strain>
    </source>
</reference>
<evidence type="ECO:0000256" key="1">
    <source>
        <dbReference type="SAM" id="Phobius"/>
    </source>
</evidence>
<dbReference type="EMBL" id="JAEUBG010004759">
    <property type="protein sequence ID" value="KAH3680285.1"/>
    <property type="molecule type" value="Genomic_DNA"/>
</dbReference>
<dbReference type="OrthoDB" id="2103474at2759"/>
<name>A0A9P8TIW3_WICPI</name>
<keyword evidence="1" id="KW-1133">Transmembrane helix</keyword>
<keyword evidence="3" id="KW-1185">Reference proteome</keyword>
<dbReference type="InterPro" id="IPR025187">
    <property type="entry name" value="DUF4112"/>
</dbReference>
<evidence type="ECO:0008006" key="4">
    <source>
        <dbReference type="Google" id="ProtNLM"/>
    </source>
</evidence>
<evidence type="ECO:0000313" key="2">
    <source>
        <dbReference type="EMBL" id="KAH3680285.1"/>
    </source>
</evidence>
<dbReference type="AlphaFoldDB" id="A0A9P8TIW3"/>
<proteinExistence type="predicted"/>
<keyword evidence="1" id="KW-0812">Transmembrane</keyword>
<feature type="transmembrane region" description="Helical" evidence="1">
    <location>
        <begin position="80"/>
        <end position="102"/>
    </location>
</feature>
<comment type="caution">
    <text evidence="2">The sequence shown here is derived from an EMBL/GenBank/DDBJ whole genome shotgun (WGS) entry which is preliminary data.</text>
</comment>
<dbReference type="PANTHER" id="PTHR35519:SF2">
    <property type="entry name" value="PH DOMAIN PROTEIN"/>
    <property type="match status" value="1"/>
</dbReference>
<organism evidence="2 3">
    <name type="scientific">Wickerhamomyces pijperi</name>
    <name type="common">Yeast</name>
    <name type="synonym">Pichia pijperi</name>
    <dbReference type="NCBI Taxonomy" id="599730"/>
    <lineage>
        <taxon>Eukaryota</taxon>
        <taxon>Fungi</taxon>
        <taxon>Dikarya</taxon>
        <taxon>Ascomycota</taxon>
        <taxon>Saccharomycotina</taxon>
        <taxon>Saccharomycetes</taxon>
        <taxon>Phaffomycetales</taxon>
        <taxon>Wickerhamomycetaceae</taxon>
        <taxon>Wickerhamomyces</taxon>
    </lineage>
</organism>
<evidence type="ECO:0000313" key="3">
    <source>
        <dbReference type="Proteomes" id="UP000774326"/>
    </source>
</evidence>
<dbReference type="PANTHER" id="PTHR35519">
    <property type="entry name" value="MEMBRANE PROTEINS"/>
    <property type="match status" value="1"/>
</dbReference>
<reference evidence="2" key="1">
    <citation type="journal article" date="2021" name="Open Biol.">
        <title>Shared evolutionary footprints suggest mitochondrial oxidative damage underlies multiple complex I losses in fungi.</title>
        <authorList>
            <person name="Schikora-Tamarit M.A."/>
            <person name="Marcet-Houben M."/>
            <person name="Nosek J."/>
            <person name="Gabaldon T."/>
        </authorList>
    </citation>
    <scope>NUCLEOTIDE SEQUENCE</scope>
    <source>
        <strain evidence="2">CBS2887</strain>
    </source>
</reference>
<keyword evidence="1" id="KW-0472">Membrane</keyword>
<protein>
    <recommendedName>
        <fullName evidence="4">DUF4112 domain-containing protein</fullName>
    </recommendedName>
</protein>